<comment type="caution">
    <text evidence="1">The sequence shown here is derived from an EMBL/GenBank/DDBJ whole genome shotgun (WGS) entry which is preliminary data.</text>
</comment>
<accession>A0ABU6ZJP8</accession>
<organism evidence="1 2">
    <name type="scientific">Stylosanthes scabra</name>
    <dbReference type="NCBI Taxonomy" id="79078"/>
    <lineage>
        <taxon>Eukaryota</taxon>
        <taxon>Viridiplantae</taxon>
        <taxon>Streptophyta</taxon>
        <taxon>Embryophyta</taxon>
        <taxon>Tracheophyta</taxon>
        <taxon>Spermatophyta</taxon>
        <taxon>Magnoliopsida</taxon>
        <taxon>eudicotyledons</taxon>
        <taxon>Gunneridae</taxon>
        <taxon>Pentapetalae</taxon>
        <taxon>rosids</taxon>
        <taxon>fabids</taxon>
        <taxon>Fabales</taxon>
        <taxon>Fabaceae</taxon>
        <taxon>Papilionoideae</taxon>
        <taxon>50 kb inversion clade</taxon>
        <taxon>dalbergioids sensu lato</taxon>
        <taxon>Dalbergieae</taxon>
        <taxon>Pterocarpus clade</taxon>
        <taxon>Stylosanthes</taxon>
    </lineage>
</organism>
<dbReference type="PANTHER" id="PTHR46328">
    <property type="entry name" value="FAR-RED IMPAIRED RESPONSIVE (FAR1) FAMILY PROTEIN-RELATED"/>
    <property type="match status" value="1"/>
</dbReference>
<gene>
    <name evidence="1" type="ORF">PIB30_061734</name>
</gene>
<name>A0ABU6ZJP8_9FABA</name>
<keyword evidence="2" id="KW-1185">Reference proteome</keyword>
<dbReference type="PANTHER" id="PTHR46328:SF27">
    <property type="entry name" value="OS12G0287500 PROTEIN"/>
    <property type="match status" value="1"/>
</dbReference>
<dbReference type="Proteomes" id="UP001341840">
    <property type="component" value="Unassembled WGS sequence"/>
</dbReference>
<evidence type="ECO:0000313" key="1">
    <source>
        <dbReference type="EMBL" id="MED6222165.1"/>
    </source>
</evidence>
<evidence type="ECO:0008006" key="3">
    <source>
        <dbReference type="Google" id="ProtNLM"/>
    </source>
</evidence>
<dbReference type="EMBL" id="JASCZI010272424">
    <property type="protein sequence ID" value="MED6222165.1"/>
    <property type="molecule type" value="Genomic_DNA"/>
</dbReference>
<evidence type="ECO:0000313" key="2">
    <source>
        <dbReference type="Proteomes" id="UP001341840"/>
    </source>
</evidence>
<sequence length="171" mass="19719">MNVGETGVGGYRFAVVGWKDHCYGSDFNECDSRKEHLNKGMDGEENGGCSSPRLCDEQGESLSDMEGFISELEIYFDESLDIGMEELEHYPKPGNEQQRRATEEAQRVTVTEDDVLMMEFNNPEEAMRFYQQYSRRRGFAMRQGKKLKNKSGEVVRHTYLYNREGLEKRSG</sequence>
<proteinExistence type="predicted"/>
<reference evidence="1 2" key="1">
    <citation type="journal article" date="2023" name="Plants (Basel)">
        <title>Bridging the Gap: Combining Genomics and Transcriptomics Approaches to Understand Stylosanthes scabra, an Orphan Legume from the Brazilian Caatinga.</title>
        <authorList>
            <person name="Ferreira-Neto J.R.C."/>
            <person name="da Silva M.D."/>
            <person name="Binneck E."/>
            <person name="de Melo N.F."/>
            <person name="da Silva R.H."/>
            <person name="de Melo A.L.T.M."/>
            <person name="Pandolfi V."/>
            <person name="Bustamante F.O."/>
            <person name="Brasileiro-Vidal A.C."/>
            <person name="Benko-Iseppon A.M."/>
        </authorList>
    </citation>
    <scope>NUCLEOTIDE SEQUENCE [LARGE SCALE GENOMIC DNA]</scope>
    <source>
        <tissue evidence="1">Leaves</tissue>
    </source>
</reference>
<protein>
    <recommendedName>
        <fullName evidence="3">FAR1 domain-containing protein</fullName>
    </recommendedName>
</protein>